<dbReference type="InterPro" id="IPR001878">
    <property type="entry name" value="Znf_CCHC"/>
</dbReference>
<evidence type="ECO:0000256" key="1">
    <source>
        <dbReference type="PROSITE-ProRule" id="PRU00047"/>
    </source>
</evidence>
<gene>
    <name evidence="4" type="ORF">Tco_0725374</name>
</gene>
<dbReference type="Pfam" id="PF22936">
    <property type="entry name" value="Pol_BBD"/>
    <property type="match status" value="1"/>
</dbReference>
<name>A0ABQ4YCX3_9ASTR</name>
<reference evidence="4" key="2">
    <citation type="submission" date="2022-01" db="EMBL/GenBank/DDBJ databases">
        <authorList>
            <person name="Yamashiro T."/>
            <person name="Shiraishi A."/>
            <person name="Satake H."/>
            <person name="Nakayama K."/>
        </authorList>
    </citation>
    <scope>NUCLEOTIDE SEQUENCE</scope>
</reference>
<reference evidence="4" key="1">
    <citation type="journal article" date="2022" name="Int. J. Mol. Sci.">
        <title>Draft Genome of Tanacetum Coccineum: Genomic Comparison of Closely Related Tanacetum-Family Plants.</title>
        <authorList>
            <person name="Yamashiro T."/>
            <person name="Shiraishi A."/>
            <person name="Nakayama K."/>
            <person name="Satake H."/>
        </authorList>
    </citation>
    <scope>NUCLEOTIDE SEQUENCE</scope>
</reference>
<proteinExistence type="predicted"/>
<evidence type="ECO:0000259" key="3">
    <source>
        <dbReference type="PROSITE" id="PS50158"/>
    </source>
</evidence>
<feature type="region of interest" description="Disordered" evidence="2">
    <location>
        <begin position="1"/>
        <end position="31"/>
    </location>
</feature>
<dbReference type="Pfam" id="PF00098">
    <property type="entry name" value="zf-CCHC"/>
    <property type="match status" value="1"/>
</dbReference>
<evidence type="ECO:0000313" key="4">
    <source>
        <dbReference type="EMBL" id="GJS75493.1"/>
    </source>
</evidence>
<keyword evidence="1" id="KW-0479">Metal-binding</keyword>
<evidence type="ECO:0000313" key="5">
    <source>
        <dbReference type="Proteomes" id="UP001151760"/>
    </source>
</evidence>
<dbReference type="Gene3D" id="4.10.60.10">
    <property type="entry name" value="Zinc finger, CCHC-type"/>
    <property type="match status" value="1"/>
</dbReference>
<dbReference type="EMBL" id="BQNB010010307">
    <property type="protein sequence ID" value="GJS75493.1"/>
    <property type="molecule type" value="Genomic_DNA"/>
</dbReference>
<dbReference type="SMART" id="SM00343">
    <property type="entry name" value="ZnF_C2HC"/>
    <property type="match status" value="1"/>
</dbReference>
<keyword evidence="5" id="KW-1185">Reference proteome</keyword>
<organism evidence="4 5">
    <name type="scientific">Tanacetum coccineum</name>
    <dbReference type="NCBI Taxonomy" id="301880"/>
    <lineage>
        <taxon>Eukaryota</taxon>
        <taxon>Viridiplantae</taxon>
        <taxon>Streptophyta</taxon>
        <taxon>Embryophyta</taxon>
        <taxon>Tracheophyta</taxon>
        <taxon>Spermatophyta</taxon>
        <taxon>Magnoliopsida</taxon>
        <taxon>eudicotyledons</taxon>
        <taxon>Gunneridae</taxon>
        <taxon>Pentapetalae</taxon>
        <taxon>asterids</taxon>
        <taxon>campanulids</taxon>
        <taxon>Asterales</taxon>
        <taxon>Asteraceae</taxon>
        <taxon>Asteroideae</taxon>
        <taxon>Anthemideae</taxon>
        <taxon>Anthemidinae</taxon>
        <taxon>Tanacetum</taxon>
    </lineage>
</organism>
<dbReference type="PROSITE" id="PS50158">
    <property type="entry name" value="ZF_CCHC"/>
    <property type="match status" value="1"/>
</dbReference>
<keyword evidence="1" id="KW-0863">Zinc-finger</keyword>
<dbReference type="InterPro" id="IPR036875">
    <property type="entry name" value="Znf_CCHC_sf"/>
</dbReference>
<feature type="domain" description="CCHC-type" evidence="3">
    <location>
        <begin position="226"/>
        <end position="239"/>
    </location>
</feature>
<dbReference type="InterPro" id="IPR054722">
    <property type="entry name" value="PolX-like_BBD"/>
</dbReference>
<dbReference type="Proteomes" id="UP001151760">
    <property type="component" value="Unassembled WGS sequence"/>
</dbReference>
<keyword evidence="1" id="KW-0862">Zinc</keyword>
<dbReference type="SUPFAM" id="SSF57756">
    <property type="entry name" value="Retrovirus zinc finger-like domains"/>
    <property type="match status" value="1"/>
</dbReference>
<comment type="caution">
    <text evidence="4">The sequence shown here is derived from an EMBL/GenBank/DDBJ whole genome shotgun (WGS) entry which is preliminary data.</text>
</comment>
<sequence length="642" mass="72903">MSQPANDEFSQHLSDEESNYEDASDSGVAPKQQQRAMELELYLEYIVMKYGKELMRRISCMDDAKVIWEAIILGFLEKGYDRFQQLLSQLEAHGAEVSTEDANHKFLRSLPPAWSNLAMTMRTNPEIDNLSIDDLYNNLRVFEQEIQGASKTSSSAQNVAFVSQSKSSTNKVKSGFSGITVSCTPSYFSNQSMIDIRMKKFYKKTGRRVRVDGKTPVGFDKKKLECFNCHNTGHFARECTAKGTHDGKKKRDSFYQHQEAGKQEKNQMGLLTMDDGIVNWGEHTEAEETNHCTLWAISSSNDGDQEAQILAYSQAANEIYEKDEKLKRYRRIGMKVVKEKEQLQKTVDSWKDSSKNLWRLIDSGMSSNNKVGLGFEIQSNNEVLSFEEEMNFSVFKCSKEDSMGKAFVHVKDLVEIPLSISFRPESESLDEPNKMSKSRLKDVSVPKSKELIMLDLNSQYTLQTSTVWSPKRPQMNQMNQRRDFSKSYSSVRRPFEKTTAQMSHSNAVMGSWGSAVKTSASYNWRNNRPNFHYNSGPTFNRTEHPLKNMVDRGIFDSGCSGHMTGNKDQLEDFEEFNGGSVTFGGSKGYISGKGKIRVGNLDLSKLQKSSLWICEESTTITLPLRLPAFTEFPGTCFAFQDF</sequence>
<accession>A0ABQ4YCX3</accession>
<evidence type="ECO:0000256" key="2">
    <source>
        <dbReference type="SAM" id="MobiDB-lite"/>
    </source>
</evidence>
<protein>
    <submittedName>
        <fullName evidence="4">Ribonuclease H-like domain-containing protein</fullName>
    </submittedName>
</protein>